<evidence type="ECO:0000313" key="2">
    <source>
        <dbReference type="EMBL" id="PPD58614.1"/>
    </source>
</evidence>
<organism evidence="2 3">
    <name type="scientific">Dehalogenimonas etheniformans</name>
    <dbReference type="NCBI Taxonomy" id="1536648"/>
    <lineage>
        <taxon>Bacteria</taxon>
        <taxon>Bacillati</taxon>
        <taxon>Chloroflexota</taxon>
        <taxon>Dehalococcoidia</taxon>
        <taxon>Dehalococcoidales</taxon>
        <taxon>Dehalococcoidaceae</taxon>
        <taxon>Dehalogenimonas</taxon>
    </lineage>
</organism>
<evidence type="ECO:0000259" key="1">
    <source>
        <dbReference type="Pfam" id="PF23981"/>
    </source>
</evidence>
<sequence length="398" mass="42746">MKTYNKLFKRQAGMAMILALVMLALGGLILGPLLGLVVTSLNVGKHTEIAVEDYFAADSGVEKALWYINQDPLTFTADYGLDLYDYIPQHLDSPATNMTVTDMNGNSVAVTISKTQESMYRVEALASSGARVVSYIAGGGLYLWDGALVSSSDITLKKDTYINGPVYCMGNFDSQGALTHVGPTYEYQTGLIFPSALQNVIFAAHYEALARAGTVYPGSLKITASGYYGSMFINGDFSTSMNLTSVYFGLPGPDGLPRTADDLPATIYVTGSIDIGKDTVFEGNANFVAVGNIGFEKVVNFGKSESIIFSINGSIDFRKEAGEVGVPMEAFIYAPNGNISFKKDATVQGSVVSGQGIDVPMDLAADKNFSITYDPAYRDIMDLPELTLSSVRTWTISH</sequence>
<reference evidence="2 3" key="1">
    <citation type="journal article" date="2017" name="ISME J.">
        <title>Grape pomace compost harbors organohalide-respiring Dehalogenimonas species with novel reductive dehalogenase genes.</title>
        <authorList>
            <person name="Yang Y."/>
            <person name="Higgins S.A."/>
            <person name="Yan J."/>
            <person name="Simsir B."/>
            <person name="Chourey K."/>
            <person name="Iyer R."/>
            <person name="Hettich R.L."/>
            <person name="Baldwin B."/>
            <person name="Ogles D.M."/>
            <person name="Loffler F.E."/>
        </authorList>
    </citation>
    <scope>NUCLEOTIDE SEQUENCE [LARGE SCALE GENOMIC DNA]</scope>
    <source>
        <strain evidence="2 3">GP</strain>
    </source>
</reference>
<gene>
    <name evidence="2" type="ORF">JP09_001670</name>
</gene>
<accession>A0A2P5P8J3</accession>
<dbReference type="Pfam" id="PF23981">
    <property type="entry name" value="DUF7305"/>
    <property type="match status" value="1"/>
</dbReference>
<keyword evidence="3" id="KW-1185">Reference proteome</keyword>
<dbReference type="RefSeq" id="WP_102330097.1">
    <property type="nucleotide sequence ID" value="NZ_CP058566.2"/>
</dbReference>
<proteinExistence type="predicted"/>
<comment type="caution">
    <text evidence="2">The sequence shown here is derived from an EMBL/GenBank/DDBJ whole genome shotgun (WGS) entry which is preliminary data.</text>
</comment>
<dbReference type="Proteomes" id="UP000235653">
    <property type="component" value="Unassembled WGS sequence"/>
</dbReference>
<protein>
    <recommendedName>
        <fullName evidence="1">DUF7305 domain-containing protein</fullName>
    </recommendedName>
</protein>
<dbReference type="EMBL" id="JQAN02000006">
    <property type="protein sequence ID" value="PPD58614.1"/>
    <property type="molecule type" value="Genomic_DNA"/>
</dbReference>
<feature type="domain" description="DUF7305" evidence="1">
    <location>
        <begin position="266"/>
        <end position="379"/>
    </location>
</feature>
<dbReference type="OrthoDB" id="1675927at2"/>
<name>A0A2P5P8J3_9CHLR</name>
<dbReference type="AlphaFoldDB" id="A0A2P5P8J3"/>
<dbReference type="InterPro" id="IPR055729">
    <property type="entry name" value="DUF7305"/>
</dbReference>
<evidence type="ECO:0000313" key="3">
    <source>
        <dbReference type="Proteomes" id="UP000235653"/>
    </source>
</evidence>